<protein>
    <submittedName>
        <fullName evidence="1">Uncharacterized protein</fullName>
    </submittedName>
</protein>
<dbReference type="AlphaFoldDB" id="A0A378WH91"/>
<dbReference type="OrthoDB" id="7042015at2"/>
<name>A0A378WH91_9NEIS</name>
<reference evidence="1 2" key="1">
    <citation type="submission" date="2018-06" db="EMBL/GenBank/DDBJ databases">
        <authorList>
            <consortium name="Pathogen Informatics"/>
            <person name="Doyle S."/>
        </authorList>
    </citation>
    <scope>NUCLEOTIDE SEQUENCE [LARGE SCALE GENOMIC DNA]</scope>
    <source>
        <strain evidence="1 2">NCTC12229</strain>
    </source>
</reference>
<gene>
    <name evidence="1" type="ORF">NCTC12229_00321</name>
</gene>
<sequence>MTKQINKIDNYSRVASRFIKPLYIKDGLGGFTFSSTCTLVKYSFDKNNEYCEFIIFAYHAVPKYSNTEFAIKNPLHGFYFLDKDDNFISLEEKVKNFVVSEEDDIVICKLSIISKSTNYFNLNLYTIGFSHPIVCNKDVHYYIKDRKEFISQSTLCWIGYPVRNSVDFHRTKASPSQVKKMYHIENDQFGEIRYGLVKYLLIPKMVNYIDDESKKIINFTDDGCKIIGKFNNKDITYYPNGKIASKGYSLKGMSGGALFIQSNFFLKEILELDLNKIQENHEFLYNFLGIGLEFSEKEEKIIGVSANKIIFLLEENKSKFYIP</sequence>
<dbReference type="Proteomes" id="UP000254055">
    <property type="component" value="Unassembled WGS sequence"/>
</dbReference>
<proteinExistence type="predicted"/>
<evidence type="ECO:0000313" key="1">
    <source>
        <dbReference type="EMBL" id="SUA35914.1"/>
    </source>
</evidence>
<dbReference type="RefSeq" id="WP_115133288.1">
    <property type="nucleotide sequence ID" value="NZ_UGRS01000001.1"/>
</dbReference>
<evidence type="ECO:0000313" key="2">
    <source>
        <dbReference type="Proteomes" id="UP000254055"/>
    </source>
</evidence>
<dbReference type="EMBL" id="UGRS01000001">
    <property type="protein sequence ID" value="SUA35914.1"/>
    <property type="molecule type" value="Genomic_DNA"/>
</dbReference>
<organism evidence="1 2">
    <name type="scientific">Neisseria zoodegmatis</name>
    <dbReference type="NCBI Taxonomy" id="326523"/>
    <lineage>
        <taxon>Bacteria</taxon>
        <taxon>Pseudomonadati</taxon>
        <taxon>Pseudomonadota</taxon>
        <taxon>Betaproteobacteria</taxon>
        <taxon>Neisseriales</taxon>
        <taxon>Neisseriaceae</taxon>
        <taxon>Neisseria</taxon>
    </lineage>
</organism>
<accession>A0A378WH91</accession>